<keyword evidence="2" id="KW-1185">Reference proteome</keyword>
<evidence type="ECO:0000313" key="1">
    <source>
        <dbReference type="EMBL" id="KAI9556378.1"/>
    </source>
</evidence>
<accession>A0AAD5PSS5</accession>
<protein>
    <submittedName>
        <fullName evidence="1">Uncharacterized protein</fullName>
    </submittedName>
</protein>
<comment type="caution">
    <text evidence="1">The sequence shown here is derived from an EMBL/GenBank/DDBJ whole genome shotgun (WGS) entry which is preliminary data.</text>
</comment>
<name>A0AAD5PSS5_9CRUS</name>
<gene>
    <name evidence="1" type="ORF">GHT06_018952</name>
</gene>
<organism evidence="1 2">
    <name type="scientific">Daphnia sinensis</name>
    <dbReference type="NCBI Taxonomy" id="1820382"/>
    <lineage>
        <taxon>Eukaryota</taxon>
        <taxon>Metazoa</taxon>
        <taxon>Ecdysozoa</taxon>
        <taxon>Arthropoda</taxon>
        <taxon>Crustacea</taxon>
        <taxon>Branchiopoda</taxon>
        <taxon>Diplostraca</taxon>
        <taxon>Cladocera</taxon>
        <taxon>Anomopoda</taxon>
        <taxon>Daphniidae</taxon>
        <taxon>Daphnia</taxon>
        <taxon>Daphnia similis group</taxon>
    </lineage>
</organism>
<dbReference type="Proteomes" id="UP000820818">
    <property type="component" value="Linkage Group LG7"/>
</dbReference>
<dbReference type="EMBL" id="WJBH02000007">
    <property type="protein sequence ID" value="KAI9556378.1"/>
    <property type="molecule type" value="Genomic_DNA"/>
</dbReference>
<sequence>MRLNKGALFSSNYCTSISRQKNSGCLISSMGPQTHYKVSHVTLFNTHCRLWDLKLSNFLN</sequence>
<proteinExistence type="predicted"/>
<reference evidence="1 2" key="1">
    <citation type="submission" date="2022-05" db="EMBL/GenBank/DDBJ databases">
        <title>A multi-omics perspective on studying reproductive biology in Daphnia sinensis.</title>
        <authorList>
            <person name="Jia J."/>
        </authorList>
    </citation>
    <scope>NUCLEOTIDE SEQUENCE [LARGE SCALE GENOMIC DNA]</scope>
    <source>
        <strain evidence="1 2">WSL</strain>
    </source>
</reference>
<evidence type="ECO:0000313" key="2">
    <source>
        <dbReference type="Proteomes" id="UP000820818"/>
    </source>
</evidence>
<dbReference type="AlphaFoldDB" id="A0AAD5PSS5"/>